<dbReference type="InterPro" id="IPR010610">
    <property type="entry name" value="EryCIII-like_C"/>
</dbReference>
<dbReference type="InterPro" id="IPR002213">
    <property type="entry name" value="UDP_glucos_trans"/>
</dbReference>
<reference evidence="3" key="1">
    <citation type="submission" date="2016-08" db="EMBL/GenBank/DDBJ databases">
        <title>Complete Genome Seqeunce of Paenibacillus sp. BIHB 4019 from tea rhizoplane.</title>
        <authorList>
            <person name="Thakur R."/>
            <person name="Swarnkar M.K."/>
            <person name="Gulati A."/>
        </authorList>
    </citation>
    <scope>NUCLEOTIDE SEQUENCE [LARGE SCALE GENOMIC DNA]</scope>
    <source>
        <strain evidence="3">BIHB4019</strain>
    </source>
</reference>
<dbReference type="SUPFAM" id="SSF53756">
    <property type="entry name" value="UDP-Glycosyltransferase/glycogen phosphorylase"/>
    <property type="match status" value="1"/>
</dbReference>
<dbReference type="RefSeq" id="WP_172455616.1">
    <property type="nucleotide sequence ID" value="NZ_CP016808.1"/>
</dbReference>
<feature type="domain" description="Erythromycin biosynthesis protein CIII-like C-terminal" evidence="2">
    <location>
        <begin position="277"/>
        <end position="381"/>
    </location>
</feature>
<evidence type="ECO:0000259" key="2">
    <source>
        <dbReference type="Pfam" id="PF06722"/>
    </source>
</evidence>
<dbReference type="GO" id="GO:0033072">
    <property type="term" value="P:vancomycin biosynthetic process"/>
    <property type="evidence" value="ECO:0007669"/>
    <property type="project" value="UniProtKB-ARBA"/>
</dbReference>
<dbReference type="GO" id="GO:0005975">
    <property type="term" value="P:carbohydrate metabolic process"/>
    <property type="evidence" value="ECO:0007669"/>
    <property type="project" value="InterPro"/>
</dbReference>
<dbReference type="GO" id="GO:0008194">
    <property type="term" value="F:UDP-glycosyltransferase activity"/>
    <property type="evidence" value="ECO:0007669"/>
    <property type="project" value="InterPro"/>
</dbReference>
<dbReference type="Pfam" id="PF06722">
    <property type="entry name" value="EryCIII-like_C"/>
    <property type="match status" value="1"/>
</dbReference>
<dbReference type="EMBL" id="CP016808">
    <property type="protein sequence ID" value="ANY69318.1"/>
    <property type="molecule type" value="Genomic_DNA"/>
</dbReference>
<protein>
    <submittedName>
        <fullName evidence="3">Uncharacterized protein</fullName>
    </submittedName>
</protein>
<dbReference type="InterPro" id="IPR004276">
    <property type="entry name" value="GlycoTrans_28_N"/>
</dbReference>
<organism evidence="3">
    <name type="scientific">Paenibacillus sp. BIHB 4019</name>
    <dbReference type="NCBI Taxonomy" id="1870819"/>
    <lineage>
        <taxon>Bacteria</taxon>
        <taxon>Bacillati</taxon>
        <taxon>Bacillota</taxon>
        <taxon>Bacilli</taxon>
        <taxon>Bacillales</taxon>
        <taxon>Paenibacillaceae</taxon>
        <taxon>Paenibacillus</taxon>
    </lineage>
</organism>
<dbReference type="CDD" id="cd03784">
    <property type="entry name" value="GT1_Gtf-like"/>
    <property type="match status" value="1"/>
</dbReference>
<gene>
    <name evidence="3" type="ORF">BBD42_24655</name>
</gene>
<proteinExistence type="predicted"/>
<dbReference type="PANTHER" id="PTHR48050">
    <property type="entry name" value="STEROL 3-BETA-GLUCOSYLTRANSFERASE"/>
    <property type="match status" value="1"/>
</dbReference>
<evidence type="ECO:0000259" key="1">
    <source>
        <dbReference type="Pfam" id="PF03033"/>
    </source>
</evidence>
<dbReference type="InterPro" id="IPR050426">
    <property type="entry name" value="Glycosyltransferase_28"/>
</dbReference>
<dbReference type="Gene3D" id="3.40.50.2000">
    <property type="entry name" value="Glycogen Phosphorylase B"/>
    <property type="match status" value="2"/>
</dbReference>
<sequence>MANFVLSTHMTNGDVLPFLRLASALRRRGHQATLVTHGVFAPLAEKSGISFRGIDKPEEYTSIMKDLYMMEDPLNKPDLYEAYQRKYYSKEKFQQEYDILTELCQAEDSVLICKERDGFVAMIVSEMMHVPIVTGVLAPSYVTQLHIWEELGLDFAISLINTFRSDLGLTPVSSWTSWMGAVKKNIGFWHESFDAAVEAPEWALKVDTVGFPLADAIEYEPLPNDLLDFIRAGEPPLLITGGTGKMIKPNFYQAAIEGIKLLGQRTILVTRHEEFIQGELPDHIRWYKILPLASVYPLIGSVIHHGGIGTITGAMTAAVPQLALAADTDRPDNGMRIKHLGIGDYLPPLQWEPALIANAIKGIQTSTVKERCRQLAKVMAEHDTMAAACTAMESVIGKPDYAIASDQLIVDYVAAQRQRSLPSAMTAPDHRLGEINQSLSAGKRSLLSQWLVQRQLGSHPLPLKEARYE</sequence>
<dbReference type="AlphaFoldDB" id="A0A1B2DNM8"/>
<evidence type="ECO:0000313" key="3">
    <source>
        <dbReference type="EMBL" id="ANY69318.1"/>
    </source>
</evidence>
<name>A0A1B2DNM8_9BACL</name>
<dbReference type="PANTHER" id="PTHR48050:SF13">
    <property type="entry name" value="STEROL 3-BETA-GLUCOSYLTRANSFERASE UGT80A2"/>
    <property type="match status" value="1"/>
</dbReference>
<accession>A0A1B2DNM8</accession>
<dbReference type="GO" id="GO:0016758">
    <property type="term" value="F:hexosyltransferase activity"/>
    <property type="evidence" value="ECO:0007669"/>
    <property type="project" value="InterPro"/>
</dbReference>
<feature type="domain" description="Glycosyltransferase family 28 N-terminal" evidence="1">
    <location>
        <begin position="5"/>
        <end position="145"/>
    </location>
</feature>
<dbReference type="Pfam" id="PF03033">
    <property type="entry name" value="Glyco_transf_28"/>
    <property type="match status" value="1"/>
</dbReference>